<dbReference type="EMBL" id="CAEZYK010000020">
    <property type="protein sequence ID" value="CAB4719691.1"/>
    <property type="molecule type" value="Genomic_DNA"/>
</dbReference>
<evidence type="ECO:0000313" key="2">
    <source>
        <dbReference type="EMBL" id="CAB4719691.1"/>
    </source>
</evidence>
<accession>A0A6J6R6Z0</accession>
<gene>
    <name evidence="2" type="ORF">UFOPK2683_00524</name>
</gene>
<feature type="domain" description="DUF1214" evidence="1">
    <location>
        <begin position="271"/>
        <end position="342"/>
    </location>
</feature>
<evidence type="ECO:0000259" key="1">
    <source>
        <dbReference type="Pfam" id="PF06742"/>
    </source>
</evidence>
<dbReference type="Pfam" id="PF06742">
    <property type="entry name" value="DUF1214"/>
    <property type="match status" value="1"/>
</dbReference>
<reference evidence="2" key="1">
    <citation type="submission" date="2020-05" db="EMBL/GenBank/DDBJ databases">
        <authorList>
            <person name="Chiriac C."/>
            <person name="Salcher M."/>
            <person name="Ghai R."/>
            <person name="Kavagutti S V."/>
        </authorList>
    </citation>
    <scope>NUCLEOTIDE SEQUENCE</scope>
</reference>
<name>A0A6J6R6Z0_9ZZZZ</name>
<protein>
    <submittedName>
        <fullName evidence="2">Unannotated protein</fullName>
    </submittedName>
</protein>
<sequence>MSDQFATADAVRDLIATLSQLENRFRGGDHDLDDQQILEGYKWMFSILQVALDTQLWADPANPRFVDIVGPYKKWGGDNSDAFYQFSPIDPDVTYRVHGRTGDAVYLSLTVYGGPRDGHYSERIVGTLNNRDHFDIGPDGKFEAVLARTRPVGYTGAFLELADDAVAAITRDYLEHPESGERCSWVIEAVDPPTTYREDDSDLAQRFRTAITWLEDQSQMVPLGLGTLNHVDDPYPVAEITFGWAAGDAAYAMGSFDLSDDQALILRGRSPECAFWNCCLWNQFMHTYNYDYERVTINGAQTVYEDDGSWTLVVAACDPGHPNWLSTAGHPRGRIWFRWFYPAATPQTISAEVVDISSVPRFTGSVK</sequence>
<dbReference type="AlphaFoldDB" id="A0A6J6R6Z0"/>
<proteinExistence type="predicted"/>
<dbReference type="SUPFAM" id="SSF160935">
    <property type="entry name" value="VPA0735-like"/>
    <property type="match status" value="1"/>
</dbReference>
<dbReference type="Gene3D" id="2.60.120.1600">
    <property type="match status" value="1"/>
</dbReference>
<organism evidence="2">
    <name type="scientific">freshwater metagenome</name>
    <dbReference type="NCBI Taxonomy" id="449393"/>
    <lineage>
        <taxon>unclassified sequences</taxon>
        <taxon>metagenomes</taxon>
        <taxon>ecological metagenomes</taxon>
    </lineage>
</organism>
<dbReference type="InterPro" id="IPR010621">
    <property type="entry name" value="DUF1214"/>
</dbReference>